<dbReference type="PANTHER" id="PTHR35903:SF1">
    <property type="entry name" value="FLAGELLIN B1"/>
    <property type="match status" value="1"/>
</dbReference>
<dbReference type="InterPro" id="IPR002774">
    <property type="entry name" value="Flagellin_arc-type"/>
</dbReference>
<evidence type="ECO:0000256" key="5">
    <source>
        <dbReference type="SAM" id="Phobius"/>
    </source>
</evidence>
<evidence type="ECO:0000256" key="2">
    <source>
        <dbReference type="ARBA" id="ARBA00010256"/>
    </source>
</evidence>
<organism evidence="6 7">
    <name type="scientific">Halobium palmae</name>
    <dbReference type="NCBI Taxonomy" id="1776492"/>
    <lineage>
        <taxon>Archaea</taxon>
        <taxon>Methanobacteriati</taxon>
        <taxon>Methanobacteriota</taxon>
        <taxon>Stenosarchaea group</taxon>
        <taxon>Halobacteria</taxon>
        <taxon>Halobacteriales</taxon>
        <taxon>Haloferacaceae</taxon>
        <taxon>Halobium</taxon>
    </lineage>
</organism>
<dbReference type="Proteomes" id="UP001596328">
    <property type="component" value="Unassembled WGS sequence"/>
</dbReference>
<dbReference type="NCBIfam" id="TIGR02537">
    <property type="entry name" value="arch_flag_Nterm"/>
    <property type="match status" value="1"/>
</dbReference>
<keyword evidence="5" id="KW-1133">Transmembrane helix</keyword>
<keyword evidence="3 4" id="KW-0974">Archaeal flagellum</keyword>
<keyword evidence="5" id="KW-0472">Membrane</keyword>
<dbReference type="Pfam" id="PF01917">
    <property type="entry name" value="Flagellin_arch-type"/>
    <property type="match status" value="1"/>
</dbReference>
<reference evidence="6 7" key="1">
    <citation type="journal article" date="2019" name="Int. J. Syst. Evol. Microbiol.">
        <title>The Global Catalogue of Microorganisms (GCM) 10K type strain sequencing project: providing services to taxonomists for standard genome sequencing and annotation.</title>
        <authorList>
            <consortium name="The Broad Institute Genomics Platform"/>
            <consortium name="The Broad Institute Genome Sequencing Center for Infectious Disease"/>
            <person name="Wu L."/>
            <person name="Ma J."/>
        </authorList>
    </citation>
    <scope>NUCLEOTIDE SEQUENCE [LARGE SCALE GENOMIC DNA]</scope>
    <source>
        <strain evidence="6 7">NBRC 111368</strain>
    </source>
</reference>
<evidence type="ECO:0000256" key="3">
    <source>
        <dbReference type="ARBA" id="ARBA00022440"/>
    </source>
</evidence>
<comment type="subcellular location">
    <subcellularLocation>
        <location evidence="1 4">Archaeal flagellum</location>
    </subcellularLocation>
</comment>
<comment type="similarity">
    <text evidence="2 4">Belongs to the archaeal flagellin family.</text>
</comment>
<dbReference type="InterPro" id="IPR013373">
    <property type="entry name" value="Flagellin/pilin_N_arc"/>
</dbReference>
<sequence length="196" mass="20475">MFEFITDEEDRGQVGIGTLIVFIAMVLVAAIAAGVLINTAGFLQSSAEQTGQQSSAQVTDRLEPVAKTGSVASDGSVDTIEMVIQKSPGASDIDLKATTLEFVGPQGVDRIALSDLADGSISTLKDDDSSISDSSVLNSREDRVVLTLDLTSEFDSDLSLLEGQSATMRINTESGATSIIRVKVPESTSGESAVEL</sequence>
<dbReference type="PANTHER" id="PTHR35903">
    <property type="entry name" value="FLAGELLIN B1"/>
    <property type="match status" value="1"/>
</dbReference>
<comment type="function">
    <text evidence="4">Flagellin is the subunit protein which polymerizes to form the filaments of archaeal flagella.</text>
</comment>
<accession>A0ABD5RWT2</accession>
<evidence type="ECO:0000313" key="7">
    <source>
        <dbReference type="Proteomes" id="UP001596328"/>
    </source>
</evidence>
<feature type="transmembrane region" description="Helical" evidence="5">
    <location>
        <begin position="12"/>
        <end position="37"/>
    </location>
</feature>
<name>A0ABD5RWT2_9EURY</name>
<dbReference type="AlphaFoldDB" id="A0ABD5RWT2"/>
<keyword evidence="7" id="KW-1185">Reference proteome</keyword>
<evidence type="ECO:0000256" key="4">
    <source>
        <dbReference type="RuleBase" id="RU361282"/>
    </source>
</evidence>
<proteinExistence type="inferred from homology"/>
<evidence type="ECO:0000313" key="6">
    <source>
        <dbReference type="EMBL" id="MFC6723755.1"/>
    </source>
</evidence>
<gene>
    <name evidence="6" type="ORF">ACFQE1_05050</name>
</gene>
<protein>
    <recommendedName>
        <fullName evidence="4">Flagellin</fullName>
    </recommendedName>
</protein>
<dbReference type="GO" id="GO:0097589">
    <property type="term" value="C:archaeal-type flagellum"/>
    <property type="evidence" value="ECO:0007669"/>
    <property type="project" value="UniProtKB-SubCell"/>
</dbReference>
<evidence type="ECO:0000256" key="1">
    <source>
        <dbReference type="ARBA" id="ARBA00004618"/>
    </source>
</evidence>
<comment type="caution">
    <text evidence="6">The sequence shown here is derived from an EMBL/GenBank/DDBJ whole genome shotgun (WGS) entry which is preliminary data.</text>
</comment>
<dbReference type="EMBL" id="JBHSWU010000043">
    <property type="protein sequence ID" value="MFC6723755.1"/>
    <property type="molecule type" value="Genomic_DNA"/>
</dbReference>
<keyword evidence="5" id="KW-0812">Transmembrane</keyword>